<gene>
    <name evidence="2" type="ORF">G5714_007953</name>
</gene>
<proteinExistence type="predicted"/>
<keyword evidence="3" id="KW-1185">Reference proteome</keyword>
<evidence type="ECO:0000313" key="2">
    <source>
        <dbReference type="EMBL" id="KAF4110922.1"/>
    </source>
</evidence>
<comment type="caution">
    <text evidence="2">The sequence shown here is derived from an EMBL/GenBank/DDBJ whole genome shotgun (WGS) entry which is preliminary data.</text>
</comment>
<feature type="compositionally biased region" description="Low complexity" evidence="1">
    <location>
        <begin position="22"/>
        <end position="35"/>
    </location>
</feature>
<dbReference type="EMBL" id="JAAMOB010000007">
    <property type="protein sequence ID" value="KAF4110922.1"/>
    <property type="molecule type" value="Genomic_DNA"/>
</dbReference>
<evidence type="ECO:0000313" key="3">
    <source>
        <dbReference type="Proteomes" id="UP000579812"/>
    </source>
</evidence>
<evidence type="ECO:0000256" key="1">
    <source>
        <dbReference type="SAM" id="MobiDB-lite"/>
    </source>
</evidence>
<name>A0A7J6CYG4_9TELE</name>
<organism evidence="2 3">
    <name type="scientific">Onychostoma macrolepis</name>
    <dbReference type="NCBI Taxonomy" id="369639"/>
    <lineage>
        <taxon>Eukaryota</taxon>
        <taxon>Metazoa</taxon>
        <taxon>Chordata</taxon>
        <taxon>Craniata</taxon>
        <taxon>Vertebrata</taxon>
        <taxon>Euteleostomi</taxon>
        <taxon>Actinopterygii</taxon>
        <taxon>Neopterygii</taxon>
        <taxon>Teleostei</taxon>
        <taxon>Ostariophysi</taxon>
        <taxon>Cypriniformes</taxon>
        <taxon>Cyprinidae</taxon>
        <taxon>Acrossocheilinae</taxon>
        <taxon>Onychostoma</taxon>
    </lineage>
</organism>
<protein>
    <submittedName>
        <fullName evidence="2">Uncharacterized protein</fullName>
    </submittedName>
</protein>
<sequence>MVSYETTDLPVNHIMQMSQPDPSAVAGPVSSVVPVPTTPPPNYDSVSDALPPNYGPVPSVPPPTYEVII</sequence>
<dbReference type="Proteomes" id="UP000579812">
    <property type="component" value="Unassembled WGS sequence"/>
</dbReference>
<reference evidence="2 3" key="1">
    <citation type="submission" date="2020-04" db="EMBL/GenBank/DDBJ databases">
        <title>Chromosome-level genome assembly of a cyprinid fish Onychostoma macrolepis by integration of Nanopore Sequencing, Bionano and Hi-C technology.</title>
        <authorList>
            <person name="Wang D."/>
        </authorList>
    </citation>
    <scope>NUCLEOTIDE SEQUENCE [LARGE SCALE GENOMIC DNA]</scope>
    <source>
        <strain evidence="2">SWU-2019</strain>
        <tissue evidence="2">Muscle</tissue>
    </source>
</reference>
<dbReference type="AlphaFoldDB" id="A0A7J6CYG4"/>
<feature type="region of interest" description="Disordered" evidence="1">
    <location>
        <begin position="19"/>
        <end position="57"/>
    </location>
</feature>
<accession>A0A7J6CYG4</accession>